<feature type="transmembrane region" description="Helical" evidence="1">
    <location>
        <begin position="156"/>
        <end position="177"/>
    </location>
</feature>
<sequence length="192" mass="21230">MNPMKNYWLKPVCVEVSEIHTRFGTAEAATRKMITIAFLSTLSAIFQSIGGLLPVIGYLISPLATAPIVLCTILSIRSGLTAYLLTIVLLFFIQPSELIVFPLSTGLLGLGIGGSLLYLKTRLSAVLVGSFCLWSGILLLLYVFRFPVLGPTISSTFNLSTIAIVYVFSFFYSWLWVEISRYFIKKISKVIT</sequence>
<evidence type="ECO:0000256" key="1">
    <source>
        <dbReference type="SAM" id="Phobius"/>
    </source>
</evidence>
<keyword evidence="1" id="KW-0812">Transmembrane</keyword>
<organism evidence="2 3">
    <name type="scientific">Paenibacillus agricola</name>
    <dbReference type="NCBI Taxonomy" id="2716264"/>
    <lineage>
        <taxon>Bacteria</taxon>
        <taxon>Bacillati</taxon>
        <taxon>Bacillota</taxon>
        <taxon>Bacilli</taxon>
        <taxon>Bacillales</taxon>
        <taxon>Paenibacillaceae</taxon>
        <taxon>Paenibacillus</taxon>
    </lineage>
</organism>
<feature type="transmembrane region" description="Helical" evidence="1">
    <location>
        <begin position="99"/>
        <end position="119"/>
    </location>
</feature>
<evidence type="ECO:0000313" key="3">
    <source>
        <dbReference type="Proteomes" id="UP001165962"/>
    </source>
</evidence>
<accession>A0ABX0JC34</accession>
<feature type="transmembrane region" description="Helical" evidence="1">
    <location>
        <begin position="126"/>
        <end position="144"/>
    </location>
</feature>
<reference evidence="2" key="1">
    <citation type="submission" date="2020-03" db="EMBL/GenBank/DDBJ databases">
        <title>Draft sequencing of Paenibacilllus sp. S3N08.</title>
        <authorList>
            <person name="Kim D.-U."/>
        </authorList>
    </citation>
    <scope>NUCLEOTIDE SEQUENCE</scope>
    <source>
        <strain evidence="2">S3N08</strain>
    </source>
</reference>
<dbReference type="RefSeq" id="WP_166153089.1">
    <property type="nucleotide sequence ID" value="NZ_JAAOIW010000009.1"/>
</dbReference>
<feature type="transmembrane region" description="Helical" evidence="1">
    <location>
        <begin position="33"/>
        <end position="56"/>
    </location>
</feature>
<evidence type="ECO:0000313" key="2">
    <source>
        <dbReference type="EMBL" id="NHN32791.1"/>
    </source>
</evidence>
<protein>
    <submittedName>
        <fullName evidence="2">Uncharacterized protein</fullName>
    </submittedName>
</protein>
<comment type="caution">
    <text evidence="2">The sequence shown here is derived from an EMBL/GenBank/DDBJ whole genome shotgun (WGS) entry which is preliminary data.</text>
</comment>
<dbReference type="EMBL" id="JAAOIW010000009">
    <property type="protein sequence ID" value="NHN32791.1"/>
    <property type="molecule type" value="Genomic_DNA"/>
</dbReference>
<gene>
    <name evidence="2" type="ORF">G9U52_23505</name>
</gene>
<proteinExistence type="predicted"/>
<name>A0ABX0JC34_9BACL</name>
<keyword evidence="3" id="KW-1185">Reference proteome</keyword>
<keyword evidence="1" id="KW-1133">Transmembrane helix</keyword>
<feature type="transmembrane region" description="Helical" evidence="1">
    <location>
        <begin position="68"/>
        <end position="93"/>
    </location>
</feature>
<dbReference type="Proteomes" id="UP001165962">
    <property type="component" value="Unassembled WGS sequence"/>
</dbReference>
<keyword evidence="1" id="KW-0472">Membrane</keyword>